<gene>
    <name evidence="1" type="ORF">LOK49_LG04G01985</name>
</gene>
<reference evidence="1 2" key="1">
    <citation type="journal article" date="2022" name="Plant J.">
        <title>Chromosome-level genome of Camellia lanceoleosa provides a valuable resource for understanding genome evolution and self-incompatibility.</title>
        <authorList>
            <person name="Gong W."/>
            <person name="Xiao S."/>
            <person name="Wang L."/>
            <person name="Liao Z."/>
            <person name="Chang Y."/>
            <person name="Mo W."/>
            <person name="Hu G."/>
            <person name="Li W."/>
            <person name="Zhao G."/>
            <person name="Zhu H."/>
            <person name="Hu X."/>
            <person name="Ji K."/>
            <person name="Xiang X."/>
            <person name="Song Q."/>
            <person name="Yuan D."/>
            <person name="Jin S."/>
            <person name="Zhang L."/>
        </authorList>
    </citation>
    <scope>NUCLEOTIDE SEQUENCE [LARGE SCALE GENOMIC DNA]</scope>
    <source>
        <strain evidence="1">SQ_2022a</strain>
    </source>
</reference>
<dbReference type="EMBL" id="CM045759">
    <property type="protein sequence ID" value="KAI8017369.1"/>
    <property type="molecule type" value="Genomic_DNA"/>
</dbReference>
<sequence>MAHHTTHRRNLAALDPPKTSMDPTHKKQPKSNSTPFTTTTTTTTTKPKHPTDLDPTIASSTTIDNISRQFSKLYTNHQRNLKRPNPPSKPQIDNTHFQAKPMSVSAIEDTSTKPTSKSNYPNRKTVAEIEKDKLRVAITGVIVKKSSKKERAKKEFHEEHDTKRPSVSLSKSHDSGLKIAHEGDDLKKPPFSLAVSGGMRRSFCNSQAELADFFSCSGVKVVSVDMPPFMQVHAVDCARKTHDSLEKFTSKTLAFTLKKEFDGVYGPAWHCIVGTSFGSFVTHSVGGFLYFSMDHKLYVLLFKTTVQRAD</sequence>
<keyword evidence="2" id="KW-1185">Reference proteome</keyword>
<protein>
    <submittedName>
        <fullName evidence="1">Dynein light chain, cytoplasmic</fullName>
    </submittedName>
</protein>
<evidence type="ECO:0000313" key="1">
    <source>
        <dbReference type="EMBL" id="KAI8017369.1"/>
    </source>
</evidence>
<comment type="caution">
    <text evidence="1">The sequence shown here is derived from an EMBL/GenBank/DDBJ whole genome shotgun (WGS) entry which is preliminary data.</text>
</comment>
<name>A0ACC0HV08_9ERIC</name>
<dbReference type="Proteomes" id="UP001060215">
    <property type="component" value="Chromosome 2"/>
</dbReference>
<evidence type="ECO:0000313" key="2">
    <source>
        <dbReference type="Proteomes" id="UP001060215"/>
    </source>
</evidence>
<proteinExistence type="predicted"/>
<accession>A0ACC0HV08</accession>
<organism evidence="1 2">
    <name type="scientific">Camellia lanceoleosa</name>
    <dbReference type="NCBI Taxonomy" id="1840588"/>
    <lineage>
        <taxon>Eukaryota</taxon>
        <taxon>Viridiplantae</taxon>
        <taxon>Streptophyta</taxon>
        <taxon>Embryophyta</taxon>
        <taxon>Tracheophyta</taxon>
        <taxon>Spermatophyta</taxon>
        <taxon>Magnoliopsida</taxon>
        <taxon>eudicotyledons</taxon>
        <taxon>Gunneridae</taxon>
        <taxon>Pentapetalae</taxon>
        <taxon>asterids</taxon>
        <taxon>Ericales</taxon>
        <taxon>Theaceae</taxon>
        <taxon>Camellia</taxon>
    </lineage>
</organism>